<dbReference type="InterPro" id="IPR005139">
    <property type="entry name" value="PCRF"/>
</dbReference>
<gene>
    <name evidence="6" type="ORF">DM808_02480</name>
</gene>
<evidence type="ECO:0000256" key="2">
    <source>
        <dbReference type="ARBA" id="ARBA00022481"/>
    </source>
</evidence>
<dbReference type="NCBIfam" id="NF001859">
    <property type="entry name" value="PRK00591.1"/>
    <property type="match status" value="1"/>
</dbReference>
<dbReference type="PANTHER" id="PTHR43804">
    <property type="entry name" value="LD18447P"/>
    <property type="match status" value="1"/>
</dbReference>
<feature type="domain" description="Prokaryotic-type class I peptide chain release factors" evidence="5">
    <location>
        <begin position="242"/>
        <end position="258"/>
    </location>
</feature>
<proteinExistence type="inferred from homology"/>
<evidence type="ECO:0000313" key="6">
    <source>
        <dbReference type="EMBL" id="AWU40007.1"/>
    </source>
</evidence>
<feature type="coiled-coil region" evidence="4">
    <location>
        <begin position="48"/>
        <end position="75"/>
    </location>
</feature>
<dbReference type="SMART" id="SM00937">
    <property type="entry name" value="PCRF"/>
    <property type="match status" value="1"/>
</dbReference>
<keyword evidence="4" id="KW-0175">Coiled coil</keyword>
<keyword evidence="3" id="KW-0648">Protein biosynthesis</keyword>
<dbReference type="PANTHER" id="PTHR43804:SF7">
    <property type="entry name" value="LD18447P"/>
    <property type="match status" value="1"/>
</dbReference>
<organism evidence="6 7">
    <name type="scientific">Blattabacterium punctulatus</name>
    <dbReference type="NCBI Taxonomy" id="164514"/>
    <lineage>
        <taxon>Bacteria</taxon>
        <taxon>Pseudomonadati</taxon>
        <taxon>Bacteroidota</taxon>
        <taxon>Flavobacteriia</taxon>
        <taxon>Flavobacteriales</taxon>
        <taxon>Blattabacteriaceae</taxon>
        <taxon>Blattabacterium</taxon>
    </lineage>
</organism>
<dbReference type="InterPro" id="IPR045853">
    <property type="entry name" value="Pep_chain_release_fac_I_sf"/>
</dbReference>
<dbReference type="Gene3D" id="6.10.140.1950">
    <property type="match status" value="1"/>
</dbReference>
<dbReference type="Gene3D" id="3.30.160.20">
    <property type="match status" value="1"/>
</dbReference>
<evidence type="ECO:0000256" key="3">
    <source>
        <dbReference type="ARBA" id="ARBA00022917"/>
    </source>
</evidence>
<evidence type="ECO:0000256" key="4">
    <source>
        <dbReference type="SAM" id="Coils"/>
    </source>
</evidence>
<dbReference type="RefSeq" id="WP_110495380.1">
    <property type="nucleotide sequence ID" value="NZ_CP029811.1"/>
</dbReference>
<reference evidence="6 7" key="1">
    <citation type="journal article" date="2018" name="Genome Biol. Evol.">
        <title>Parallel and Gradual Genome Erosion in the Blattabacterium Endosymbionts of Mastotermes darwiniensis and Cryptocercus Wood Roaches.</title>
        <authorList>
            <person name="Kinjo Y."/>
            <person name="Bourguignon T."/>
            <person name="Tong K.J."/>
            <person name="Kuwahara H."/>
            <person name="Lim S.J."/>
            <person name="Yoon K.B."/>
            <person name="Shigenobu S."/>
            <person name="Park Y.C."/>
            <person name="Nalepa C.A."/>
            <person name="Hongoh Y."/>
            <person name="Ohkuma M."/>
            <person name="Lo N."/>
            <person name="Tokuda G."/>
        </authorList>
    </citation>
    <scope>NUCLEOTIDE SEQUENCE [LARGE SCALE GENOMIC DNA]</scope>
    <source>
        <strain evidence="6 7">CPUsv</strain>
    </source>
</reference>
<protein>
    <submittedName>
        <fullName evidence="6">Peptide chain release factor 1</fullName>
    </submittedName>
</protein>
<dbReference type="InterPro" id="IPR050057">
    <property type="entry name" value="Prokaryotic/Mito_RF"/>
</dbReference>
<dbReference type="PROSITE" id="PS00745">
    <property type="entry name" value="RF_PROK_I"/>
    <property type="match status" value="1"/>
</dbReference>
<comment type="similarity">
    <text evidence="1">Belongs to the prokaryotic/mitochondrial release factor family.</text>
</comment>
<evidence type="ECO:0000313" key="7">
    <source>
        <dbReference type="Proteomes" id="UP000247917"/>
    </source>
</evidence>
<dbReference type="SUPFAM" id="SSF75620">
    <property type="entry name" value="Release factor"/>
    <property type="match status" value="1"/>
</dbReference>
<name>A0ABN5M9Z6_9FLAO</name>
<keyword evidence="2" id="KW-0488">Methylation</keyword>
<sequence>MKKNSLINKFEVIEKEFQKISNSILDPKIIYNRNQKKYKIYLKKYRILKNIMDIYEKYKKKLSSLQEANEILKNDSDPEMKEIASLEKNKILEDLYSIEKKSYNILFSNINTEENDDDHRNAIVELRSGTGGDEACLFVEDILRMYIMYFKQVGYKYEIINIQKGGIKGYKEIILNVSGNNIKGGVYGNLKFESGVHRVQRIPKTESQGRIHTSAITVAVLPEIKDIEMDIHLSDIKKDTFRSSGSGGQHVNKTESAVRLTHLPSKITVECQEERSQHKNFEKAMNVLRSRLYQNEMEKQSKERSIKRKSLVSTGDRSVKIRTYNYPKKRVTDHRIHKSMHDLTGFMNGNIQEIIDFLKFFEKKQINNLNDHYQI</sequence>
<dbReference type="Proteomes" id="UP000247917">
    <property type="component" value="Chromosome"/>
</dbReference>
<evidence type="ECO:0000256" key="1">
    <source>
        <dbReference type="ARBA" id="ARBA00010835"/>
    </source>
</evidence>
<dbReference type="EMBL" id="CP029812">
    <property type="protein sequence ID" value="AWU40007.1"/>
    <property type="molecule type" value="Genomic_DNA"/>
</dbReference>
<keyword evidence="7" id="KW-1185">Reference proteome</keyword>
<dbReference type="InterPro" id="IPR000352">
    <property type="entry name" value="Pep_chain_release_fac_I"/>
</dbReference>
<dbReference type="Pfam" id="PF03462">
    <property type="entry name" value="PCRF"/>
    <property type="match status" value="1"/>
</dbReference>
<evidence type="ECO:0000259" key="5">
    <source>
        <dbReference type="PROSITE" id="PS00745"/>
    </source>
</evidence>
<dbReference type="Pfam" id="PF00472">
    <property type="entry name" value="RF-1"/>
    <property type="match status" value="1"/>
</dbReference>
<dbReference type="Gene3D" id="3.30.70.1660">
    <property type="match status" value="1"/>
</dbReference>
<accession>A0ABN5M9Z6</accession>